<keyword evidence="13" id="KW-1185">Reference proteome</keyword>
<dbReference type="InterPro" id="IPR005118">
    <property type="entry name" value="TRCF_C"/>
</dbReference>
<dbReference type="PROSITE" id="PS51194">
    <property type="entry name" value="HELICASE_CTER"/>
    <property type="match status" value="1"/>
</dbReference>
<dbReference type="SMART" id="SM00490">
    <property type="entry name" value="HELICc"/>
    <property type="match status" value="1"/>
</dbReference>
<dbReference type="InterPro" id="IPR003711">
    <property type="entry name" value="CarD-like/TRCF_RID"/>
</dbReference>
<evidence type="ECO:0000256" key="5">
    <source>
        <dbReference type="ARBA" id="ARBA00022806"/>
    </source>
</evidence>
<dbReference type="PANTHER" id="PTHR47964">
    <property type="entry name" value="ATP-DEPENDENT DNA HELICASE HOMOLOG RECG, CHLOROPLASTIC"/>
    <property type="match status" value="1"/>
</dbReference>
<evidence type="ECO:0000313" key="13">
    <source>
        <dbReference type="Proteomes" id="UP001381174"/>
    </source>
</evidence>
<dbReference type="Pfam" id="PF21132">
    <property type="entry name" value="MFD_D3"/>
    <property type="match status" value="1"/>
</dbReference>
<name>A0ABU8JFB8_9GAMM</name>
<dbReference type="Gene3D" id="3.40.50.300">
    <property type="entry name" value="P-loop containing nucleotide triphosphate hydrolases"/>
    <property type="match status" value="2"/>
</dbReference>
<evidence type="ECO:0000256" key="7">
    <source>
        <dbReference type="ARBA" id="ARBA00023125"/>
    </source>
</evidence>
<keyword evidence="8 9" id="KW-0234">DNA repair</keyword>
<dbReference type="Gene3D" id="3.40.50.11180">
    <property type="match status" value="1"/>
</dbReference>
<comment type="similarity">
    <text evidence="9">In the N-terminal section; belongs to the UvrB family.</text>
</comment>
<dbReference type="InterPro" id="IPR036101">
    <property type="entry name" value="CarD-like/TRCF_RID_sf"/>
</dbReference>
<dbReference type="EMBL" id="JBBBNY010000012">
    <property type="protein sequence ID" value="MEI7037863.1"/>
    <property type="molecule type" value="Genomic_DNA"/>
</dbReference>
<evidence type="ECO:0000259" key="11">
    <source>
        <dbReference type="PROSITE" id="PS51194"/>
    </source>
</evidence>
<dbReference type="SMART" id="SM01058">
    <property type="entry name" value="CarD_TRCF"/>
    <property type="match status" value="1"/>
</dbReference>
<dbReference type="InterPro" id="IPR048635">
    <property type="entry name" value="MFD_D3"/>
</dbReference>
<evidence type="ECO:0000256" key="3">
    <source>
        <dbReference type="ARBA" id="ARBA00022763"/>
    </source>
</evidence>
<dbReference type="EC" id="3.6.4.-" evidence="9"/>
<dbReference type="InterPro" id="IPR037235">
    <property type="entry name" value="TRCF-like_C_D7"/>
</dbReference>
<comment type="caution">
    <text evidence="12">The sequence shown here is derived from an EMBL/GenBank/DDBJ whole genome shotgun (WGS) entry which is preliminary data.</text>
</comment>
<evidence type="ECO:0000256" key="1">
    <source>
        <dbReference type="ARBA" id="ARBA00022490"/>
    </source>
</evidence>
<dbReference type="NCBIfam" id="TIGR00580">
    <property type="entry name" value="mfd"/>
    <property type="match status" value="1"/>
</dbReference>
<evidence type="ECO:0000256" key="4">
    <source>
        <dbReference type="ARBA" id="ARBA00022801"/>
    </source>
</evidence>
<dbReference type="Gene3D" id="3.90.1150.50">
    <property type="entry name" value="Transcription-repair-coupling factor, D7 domain"/>
    <property type="match status" value="1"/>
</dbReference>
<evidence type="ECO:0000256" key="9">
    <source>
        <dbReference type="HAMAP-Rule" id="MF_00969"/>
    </source>
</evidence>
<dbReference type="SUPFAM" id="SSF141259">
    <property type="entry name" value="CarD-like"/>
    <property type="match status" value="1"/>
</dbReference>
<evidence type="ECO:0000259" key="10">
    <source>
        <dbReference type="PROSITE" id="PS51192"/>
    </source>
</evidence>
<evidence type="ECO:0000256" key="8">
    <source>
        <dbReference type="ARBA" id="ARBA00023204"/>
    </source>
</evidence>
<dbReference type="Pfam" id="PF17757">
    <property type="entry name" value="UvrB_inter"/>
    <property type="match status" value="1"/>
</dbReference>
<gene>
    <name evidence="9 12" type="primary">mfd</name>
    <name evidence="12" type="ORF">WAT24_13925</name>
</gene>
<keyword evidence="3 9" id="KW-0227">DNA damage</keyword>
<dbReference type="PROSITE" id="PS51192">
    <property type="entry name" value="HELICASE_ATP_BIND_1"/>
    <property type="match status" value="1"/>
</dbReference>
<dbReference type="CDD" id="cd17991">
    <property type="entry name" value="DEXHc_TRCF"/>
    <property type="match status" value="1"/>
</dbReference>
<organism evidence="12 13">
    <name type="scientific">Fulvimonas yonginensis</name>
    <dbReference type="NCBI Taxonomy" id="1495200"/>
    <lineage>
        <taxon>Bacteria</taxon>
        <taxon>Pseudomonadati</taxon>
        <taxon>Pseudomonadota</taxon>
        <taxon>Gammaproteobacteria</taxon>
        <taxon>Lysobacterales</taxon>
        <taxon>Rhodanobacteraceae</taxon>
        <taxon>Fulvimonas</taxon>
    </lineage>
</organism>
<dbReference type="Pfam" id="PF02559">
    <property type="entry name" value="CarD_TRCF_RID"/>
    <property type="match status" value="1"/>
</dbReference>
<dbReference type="InterPro" id="IPR027417">
    <property type="entry name" value="P-loop_NTPase"/>
</dbReference>
<reference evidence="12 13" key="1">
    <citation type="journal article" date="2014" name="Int. J. Syst. Evol. Microbiol.">
        <title>Fulvimonas yonginensis sp. nov., isolated from greenhouse soil, and emended description of the genus Fulvimonas.</title>
        <authorList>
            <person name="Ahn J.H."/>
            <person name="Kim S.J."/>
            <person name="Weon H.Y."/>
            <person name="Hong S.B."/>
            <person name="Seok S.J."/>
            <person name="Kwon S.W."/>
        </authorList>
    </citation>
    <scope>NUCLEOTIDE SEQUENCE [LARGE SCALE GENOMIC DNA]</scope>
    <source>
        <strain evidence="12 13">KACC 16952</strain>
    </source>
</reference>
<evidence type="ECO:0000256" key="6">
    <source>
        <dbReference type="ARBA" id="ARBA00022840"/>
    </source>
</evidence>
<comment type="function">
    <text evidence="9">Couples transcription and DNA repair by recognizing RNA polymerase (RNAP) stalled at DNA lesions. Mediates ATP-dependent release of RNAP and its truncated transcript from the DNA, and recruitment of nucleotide excision repair machinery to the damaged site.</text>
</comment>
<dbReference type="InterPro" id="IPR004576">
    <property type="entry name" value="Mfd"/>
</dbReference>
<dbReference type="Gene3D" id="3.40.50.11140">
    <property type="match status" value="1"/>
</dbReference>
<dbReference type="SMART" id="SM00982">
    <property type="entry name" value="TRCF"/>
    <property type="match status" value="1"/>
</dbReference>
<dbReference type="Pfam" id="PF00270">
    <property type="entry name" value="DEAD"/>
    <property type="match status" value="1"/>
</dbReference>
<keyword evidence="5" id="KW-0347">Helicase</keyword>
<comment type="similarity">
    <text evidence="9">In the C-terminal section; belongs to the helicase family. RecG subfamily.</text>
</comment>
<dbReference type="InterPro" id="IPR047112">
    <property type="entry name" value="RecG/Mfd"/>
</dbReference>
<dbReference type="SUPFAM" id="SSF52540">
    <property type="entry name" value="P-loop containing nucleoside triphosphate hydrolases"/>
    <property type="match status" value="4"/>
</dbReference>
<dbReference type="Proteomes" id="UP001381174">
    <property type="component" value="Unassembled WGS sequence"/>
</dbReference>
<keyword evidence="1 9" id="KW-0963">Cytoplasm</keyword>
<dbReference type="Pfam" id="PF03461">
    <property type="entry name" value="TRCF"/>
    <property type="match status" value="1"/>
</dbReference>
<dbReference type="Gene3D" id="2.40.10.170">
    <property type="match status" value="1"/>
</dbReference>
<dbReference type="InterPro" id="IPR041471">
    <property type="entry name" value="UvrB_inter"/>
</dbReference>
<comment type="subcellular location">
    <subcellularLocation>
        <location evidence="9">Cytoplasm</location>
    </subcellularLocation>
</comment>
<accession>A0ABU8JFB8</accession>
<feature type="domain" description="Helicase ATP-binding" evidence="10">
    <location>
        <begin position="608"/>
        <end position="769"/>
    </location>
</feature>
<dbReference type="PANTHER" id="PTHR47964:SF1">
    <property type="entry name" value="ATP-DEPENDENT DNA HELICASE HOMOLOG RECG, CHLOROPLASTIC"/>
    <property type="match status" value="1"/>
</dbReference>
<dbReference type="InterPro" id="IPR001650">
    <property type="entry name" value="Helicase_C-like"/>
</dbReference>
<keyword evidence="7 9" id="KW-0238">DNA-binding</keyword>
<keyword evidence="2 9" id="KW-0547">Nucleotide-binding</keyword>
<keyword evidence="4 9" id="KW-0378">Hydrolase</keyword>
<evidence type="ECO:0000313" key="12">
    <source>
        <dbReference type="EMBL" id="MEI7037863.1"/>
    </source>
</evidence>
<dbReference type="SUPFAM" id="SSF143517">
    <property type="entry name" value="TRCF domain-like"/>
    <property type="match status" value="1"/>
</dbReference>
<dbReference type="HAMAP" id="MF_00969">
    <property type="entry name" value="TRCF"/>
    <property type="match status" value="1"/>
</dbReference>
<evidence type="ECO:0000256" key="2">
    <source>
        <dbReference type="ARBA" id="ARBA00022741"/>
    </source>
</evidence>
<dbReference type="RefSeq" id="WP_336808503.1">
    <property type="nucleotide sequence ID" value="NZ_JBBBNY010000012.1"/>
</dbReference>
<feature type="domain" description="Helicase C-terminal" evidence="11">
    <location>
        <begin position="782"/>
        <end position="944"/>
    </location>
</feature>
<dbReference type="InterPro" id="IPR014001">
    <property type="entry name" value="Helicase_ATP-bd"/>
</dbReference>
<dbReference type="Pfam" id="PF00271">
    <property type="entry name" value="Helicase_C"/>
    <property type="match status" value="1"/>
</dbReference>
<keyword evidence="6 9" id="KW-0067">ATP-binding</keyword>
<dbReference type="Gene3D" id="3.30.2060.10">
    <property type="entry name" value="Penicillin-binding protein 1b domain"/>
    <property type="match status" value="1"/>
</dbReference>
<proteinExistence type="inferred from homology"/>
<dbReference type="InterPro" id="IPR011545">
    <property type="entry name" value="DEAD/DEAH_box_helicase_dom"/>
</dbReference>
<protein>
    <recommendedName>
        <fullName evidence="9">Transcription-repair-coupling factor</fullName>
        <shortName evidence="9">TRCF</shortName>
        <ecNumber evidence="9">3.6.4.-</ecNumber>
    </recommendedName>
</protein>
<sequence>MALHLPPPPRPASADTQCRWRPPHGAARALLPALAAQAHAGPVVVVAADAQEAWALEDELAFFAGPLPVLHFPDRETLPYDVFNPHPQIVAQRIATLCRLPALERGVLVVPAAALAHRLPPPSYVASAGFTLAVGQASPAAALRRRLAAAGYRRCAHIAEPGDYALRRGVLEIHPPEAERPLRIRLADETVASIRAFDPQTQRSGEALDELALPPAREYPLGADAAQRLQAGLADAGSSPSDAWLRELHEGEPPAGVECYLPLLLDDTATLFDYLPNGALFVLDPGVTAAVDAVWREARARHARQATDRPLPPPEALYLAPGDVEDRLASQRRVLFADDADAPASAPAPELGLAPAQRGAASLTRFLAGYAGAVLVAADSPGRRATLAEALAGAGLEAVAVEDWAGFLQQAGHGHRLALTTAPLEQGFALAEPALTVLTERELYGVRARRPLPRRHQPGPLAPGGGLADLREGDPVVHVESGIGRYRGLVSMELGGTRGEFLAIEYAEGDKLYVPVTQLGQVSRYAGTSPEHAPLHALGSGAWERTRDKAAADVRDAAAELLALQAAREARRRPPLEFDRTRLAAFAASFPYEETPDQRAAIDAVLADLAAPRPMDRVICGDVGFGKTEVALRAAFAVASAGRQVAVLVPTTLLAQQHHRSFAERLEGWPVTAAAISRFRSSRKLSDTLARLADGRLDVVIGTHKLLQPDVAFHDLGLVIIDEEQRFGVRQKEQLKKLRAQVDVLTMSATPIPRTLSMALGGLRGLSLIATPPTRRIAVRTTLTRWDDAVLREALCRELSRGGQAYFLHNAVESIETVAERLRALVPEARLAVAHGQMKAAVLARVMEDFYRRRANLLVCTTIIETGIDVPSANTIVIDRAESFGLAQLQQLRGRVGRSNRRAYAYLVISDPAAMTEEARQRLEAFAREEELGAGFALAAHDLEIRGAGELLGEAQSGQIQAVGFDLYARLLERTVGALQAGTEPDLELGRKDVEIELHLPASIPPEYVPDVPTRLDLYRRLAGATAAEAVDALQTELIERFGLLPEPAARLIAVARLRLMARALGIARLDLDRRGGVVSFGPAATIDGKALDRLLASQPQVYAREDDTHLAVKLELGSDEDVLRAAEELLARLGAPRPVADPAA</sequence>
<dbReference type="SMART" id="SM00487">
    <property type="entry name" value="DEXDc"/>
    <property type="match status" value="1"/>
</dbReference>